<dbReference type="RefSeq" id="WP_078933492.1">
    <property type="nucleotide sequence ID" value="NZ_FUWG01000011.1"/>
</dbReference>
<evidence type="ECO:0000256" key="1">
    <source>
        <dbReference type="ARBA" id="ARBA00044755"/>
    </source>
</evidence>
<dbReference type="Proteomes" id="UP000190423">
    <property type="component" value="Unassembled WGS sequence"/>
</dbReference>
<dbReference type="PANTHER" id="PTHR35024:SF4">
    <property type="entry name" value="POLYMER-FORMING CYTOSKELETAL PROTEIN"/>
    <property type="match status" value="1"/>
</dbReference>
<gene>
    <name evidence="2" type="ORF">SAMN02745149_01586</name>
</gene>
<name>A0A1T4LG77_TREPO</name>
<protein>
    <submittedName>
        <fullName evidence="2">Polymer-forming protein</fullName>
    </submittedName>
</protein>
<proteinExistence type="inferred from homology"/>
<dbReference type="OrthoDB" id="350528at2"/>
<reference evidence="2 3" key="1">
    <citation type="submission" date="2017-02" db="EMBL/GenBank/DDBJ databases">
        <authorList>
            <person name="Peterson S.W."/>
        </authorList>
    </citation>
    <scope>NUCLEOTIDE SEQUENCE [LARGE SCALE GENOMIC DNA]</scope>
    <source>
        <strain evidence="2 3">ATCC BAA-908</strain>
    </source>
</reference>
<accession>A0A1T4LG77</accession>
<evidence type="ECO:0000313" key="2">
    <source>
        <dbReference type="EMBL" id="SJZ53725.1"/>
    </source>
</evidence>
<keyword evidence="3" id="KW-1185">Reference proteome</keyword>
<comment type="similarity">
    <text evidence="1">Belongs to the bactofilin family.</text>
</comment>
<evidence type="ECO:0000313" key="3">
    <source>
        <dbReference type="Proteomes" id="UP000190423"/>
    </source>
</evidence>
<dbReference type="GeneID" id="78316872"/>
<dbReference type="STRING" id="261392.SAMN02745149_01586"/>
<organism evidence="2 3">
    <name type="scientific">Treponema porcinum</name>
    <dbReference type="NCBI Taxonomy" id="261392"/>
    <lineage>
        <taxon>Bacteria</taxon>
        <taxon>Pseudomonadati</taxon>
        <taxon>Spirochaetota</taxon>
        <taxon>Spirochaetia</taxon>
        <taxon>Spirochaetales</taxon>
        <taxon>Treponemataceae</taxon>
        <taxon>Treponema</taxon>
    </lineage>
</organism>
<dbReference type="AlphaFoldDB" id="A0A1T4LG77"/>
<dbReference type="PANTHER" id="PTHR35024">
    <property type="entry name" value="HYPOTHETICAL CYTOSOLIC PROTEIN"/>
    <property type="match status" value="1"/>
</dbReference>
<dbReference type="EMBL" id="FUWG01000011">
    <property type="protein sequence ID" value="SJZ53725.1"/>
    <property type="molecule type" value="Genomic_DNA"/>
</dbReference>
<dbReference type="InterPro" id="IPR007607">
    <property type="entry name" value="BacA/B"/>
</dbReference>
<dbReference type="Pfam" id="PF04519">
    <property type="entry name" value="Bactofilin"/>
    <property type="match status" value="1"/>
</dbReference>
<sequence length="146" mass="15807">MAEENVTEKLDDEKRTLTIFGPETEFDGVLEFSDDLIITGKFNGRIKATGNLEIAKGAVCTVEKMTAKSIVISGSVTGAVEASERVEICNGGSVTGDIVTARLRIENNVNFEGQITMLDKLPEENLFSAASAEYKQAMVLRSDVIE</sequence>